<name>A0A370TL05_9HELO</name>
<dbReference type="Proteomes" id="UP000254866">
    <property type="component" value="Unassembled WGS sequence"/>
</dbReference>
<keyword evidence="3" id="KW-1185">Reference proteome</keyword>
<dbReference type="EMBL" id="NPIC01000005">
    <property type="protein sequence ID" value="RDL36212.1"/>
    <property type="molecule type" value="Genomic_DNA"/>
</dbReference>
<accession>A0A370TL05</accession>
<proteinExistence type="predicted"/>
<feature type="transmembrane region" description="Helical" evidence="1">
    <location>
        <begin position="33"/>
        <end position="53"/>
    </location>
</feature>
<keyword evidence="1" id="KW-1133">Transmembrane helix</keyword>
<feature type="transmembrane region" description="Helical" evidence="1">
    <location>
        <begin position="73"/>
        <end position="94"/>
    </location>
</feature>
<dbReference type="STRING" id="2656787.A0A370TL05"/>
<dbReference type="AlphaFoldDB" id="A0A370TL05"/>
<feature type="transmembrane region" description="Helical" evidence="1">
    <location>
        <begin position="489"/>
        <end position="510"/>
    </location>
</feature>
<dbReference type="OrthoDB" id="529273at2759"/>
<evidence type="ECO:0000313" key="3">
    <source>
        <dbReference type="Proteomes" id="UP000254866"/>
    </source>
</evidence>
<gene>
    <name evidence="2" type="ORF">BP5553_06824</name>
</gene>
<protein>
    <submittedName>
        <fullName evidence="2">Uncharacterized protein</fullName>
    </submittedName>
</protein>
<comment type="caution">
    <text evidence="2">The sequence shown here is derived from an EMBL/GenBank/DDBJ whole genome shotgun (WGS) entry which is preliminary data.</text>
</comment>
<dbReference type="RefSeq" id="XP_031868868.1">
    <property type="nucleotide sequence ID" value="XM_032015447.1"/>
</dbReference>
<organism evidence="2 3">
    <name type="scientific">Venustampulla echinocandica</name>
    <dbReference type="NCBI Taxonomy" id="2656787"/>
    <lineage>
        <taxon>Eukaryota</taxon>
        <taxon>Fungi</taxon>
        <taxon>Dikarya</taxon>
        <taxon>Ascomycota</taxon>
        <taxon>Pezizomycotina</taxon>
        <taxon>Leotiomycetes</taxon>
        <taxon>Helotiales</taxon>
        <taxon>Pleuroascaceae</taxon>
        <taxon>Venustampulla</taxon>
    </lineage>
</organism>
<evidence type="ECO:0000256" key="1">
    <source>
        <dbReference type="SAM" id="Phobius"/>
    </source>
</evidence>
<evidence type="ECO:0000313" key="2">
    <source>
        <dbReference type="EMBL" id="RDL36212.1"/>
    </source>
</evidence>
<keyword evidence="1" id="KW-0472">Membrane</keyword>
<keyword evidence="1" id="KW-0812">Transmembrane</keyword>
<sequence>MSPKSKAEQSANPGGPTDLITNSVYLQSTFTKLLGFLPVVLSTVVSLVILASFREDWRIRNGFYYDWIIKNRAPTQVIVQILAGLLGLALVSPLRLASNYAARRSLARRPISMDQLGLYSALTTAQINWSLPMSYLSALLAFAAFALLPQALWAGALTPVSVLVADNRLLQIRVPAWSNDTRALWSQNWYNYANEANGPSLQTNIGIFSYAVHTSRYSYLINDGLTASTLGGEPPAFAKSDNTNYTYHGRSYGAGSSVGLNDSFVNTDSHITSYEYLETAYQIKYNCIYNGSLYVTLDAREDAAPVEYYAHWDLNGGYLTGSFWNGSPMIVAAMTVGNGFLINALGYSQLQNVSCTTKVVPTIFRVAVDVIQKSITVTPVSQDSVKNVEQTNTVAAQSTDSMGSLSMISTTSFTSLLGDMLVNNIFRVQQQNTNETVERKNLRGIEESANAIYDQAFIGAASAQLVLAQEYSTQNVTAVVQVLAVGEAVYIYLVTALNLLVLAGLSFEAFRTRLWLGLPKLDFVDTRSAVIASSAGGIGVSESVEQRLNAHGRTWDGAAGNRIAGKIKVMLTYGLAGPSISLN</sequence>
<feature type="transmembrane region" description="Helical" evidence="1">
    <location>
        <begin position="135"/>
        <end position="153"/>
    </location>
</feature>
<dbReference type="GeneID" id="43599673"/>
<reference evidence="2 3" key="1">
    <citation type="journal article" date="2018" name="IMA Fungus">
        <title>IMA Genome-F 9: Draft genome sequence of Annulohypoxylon stygium, Aspergillus mulundensis, Berkeleyomyces basicola (syn. Thielaviopsis basicola), Ceratocystis smalleyi, two Cercospora beticola strains, Coleophoma cylindrospora, Fusarium fracticaudum, Phialophora cf. hyalina, and Morchella septimelata.</title>
        <authorList>
            <person name="Wingfield B.D."/>
            <person name="Bills G.F."/>
            <person name="Dong Y."/>
            <person name="Huang W."/>
            <person name="Nel W.J."/>
            <person name="Swalarsk-Parry B.S."/>
            <person name="Vaghefi N."/>
            <person name="Wilken P.M."/>
            <person name="An Z."/>
            <person name="de Beer Z.W."/>
            <person name="De Vos L."/>
            <person name="Chen L."/>
            <person name="Duong T.A."/>
            <person name="Gao Y."/>
            <person name="Hammerbacher A."/>
            <person name="Kikkert J.R."/>
            <person name="Li Y."/>
            <person name="Li H."/>
            <person name="Li K."/>
            <person name="Li Q."/>
            <person name="Liu X."/>
            <person name="Ma X."/>
            <person name="Naidoo K."/>
            <person name="Pethybridge S.J."/>
            <person name="Sun J."/>
            <person name="Steenkamp E.T."/>
            <person name="van der Nest M.A."/>
            <person name="van Wyk S."/>
            <person name="Wingfield M.J."/>
            <person name="Xiong C."/>
            <person name="Yue Q."/>
            <person name="Zhang X."/>
        </authorList>
    </citation>
    <scope>NUCLEOTIDE SEQUENCE [LARGE SCALE GENOMIC DNA]</scope>
    <source>
        <strain evidence="2 3">BP 5553</strain>
    </source>
</reference>